<protein>
    <submittedName>
        <fullName evidence="2">Uncharacterized protein</fullName>
    </submittedName>
</protein>
<gene>
    <name evidence="2" type="ORF">PPYR1160_LOCUS8565</name>
</gene>
<dbReference type="AlphaFoldDB" id="A0A7R9U9Y9"/>
<accession>A0A7R9U9Y9</accession>
<dbReference type="EMBL" id="HBEA01011208">
    <property type="protein sequence ID" value="CAD8259064.1"/>
    <property type="molecule type" value="Transcribed_RNA"/>
</dbReference>
<name>A0A7R9U9Y9_9STRA</name>
<organism evidence="2">
    <name type="scientific">Pinguiococcus pyrenoidosus</name>
    <dbReference type="NCBI Taxonomy" id="172671"/>
    <lineage>
        <taxon>Eukaryota</taxon>
        <taxon>Sar</taxon>
        <taxon>Stramenopiles</taxon>
        <taxon>Ochrophyta</taxon>
        <taxon>Pinguiophyceae</taxon>
        <taxon>Pinguiochrysidales</taxon>
        <taxon>Pinguiochrysidaceae</taxon>
        <taxon>Pinguiococcus</taxon>
    </lineage>
</organism>
<reference evidence="2" key="1">
    <citation type="submission" date="2021-01" db="EMBL/GenBank/DDBJ databases">
        <authorList>
            <person name="Corre E."/>
            <person name="Pelletier E."/>
            <person name="Niang G."/>
            <person name="Scheremetjew M."/>
            <person name="Finn R."/>
            <person name="Kale V."/>
            <person name="Holt S."/>
            <person name="Cochrane G."/>
            <person name="Meng A."/>
            <person name="Brown T."/>
            <person name="Cohen L."/>
        </authorList>
    </citation>
    <scope>NUCLEOTIDE SEQUENCE</scope>
    <source>
        <strain evidence="2">CCMP2078</strain>
    </source>
</reference>
<sequence length="105" mass="10778">MASPTPPAKAESKEALAPMGGATSVASGQEAAGKDGGAAGKSEARADGDKSSKTTYLRQRTAQRMKAEAAFAFMPGGRHRRGIRAPGCLCCDPDNLDAQLDNLLS</sequence>
<evidence type="ECO:0000256" key="1">
    <source>
        <dbReference type="SAM" id="MobiDB-lite"/>
    </source>
</evidence>
<feature type="compositionally biased region" description="Basic and acidic residues" evidence="1">
    <location>
        <begin position="42"/>
        <end position="52"/>
    </location>
</feature>
<proteinExistence type="predicted"/>
<feature type="region of interest" description="Disordered" evidence="1">
    <location>
        <begin position="1"/>
        <end position="55"/>
    </location>
</feature>
<evidence type="ECO:0000313" key="2">
    <source>
        <dbReference type="EMBL" id="CAD8259064.1"/>
    </source>
</evidence>